<evidence type="ECO:0000313" key="2">
    <source>
        <dbReference type="EMBL" id="KAK7076621.1"/>
    </source>
</evidence>
<keyword evidence="3" id="KW-1185">Reference proteome</keyword>
<dbReference type="EMBL" id="JAXCGZ010009600">
    <property type="protein sequence ID" value="KAK7076621.1"/>
    <property type="molecule type" value="Genomic_DNA"/>
</dbReference>
<feature type="region of interest" description="Disordered" evidence="1">
    <location>
        <begin position="1"/>
        <end position="58"/>
    </location>
</feature>
<proteinExistence type="predicted"/>
<feature type="compositionally biased region" description="Low complexity" evidence="1">
    <location>
        <begin position="154"/>
        <end position="173"/>
    </location>
</feature>
<protein>
    <submittedName>
        <fullName evidence="2">Uncharacterized protein</fullName>
    </submittedName>
</protein>
<evidence type="ECO:0000256" key="1">
    <source>
        <dbReference type="SAM" id="MobiDB-lite"/>
    </source>
</evidence>
<evidence type="ECO:0000313" key="3">
    <source>
        <dbReference type="Proteomes" id="UP001381693"/>
    </source>
</evidence>
<accession>A0AAN8X271</accession>
<comment type="caution">
    <text evidence="2">The sequence shown here is derived from an EMBL/GenBank/DDBJ whole genome shotgun (WGS) entry which is preliminary data.</text>
</comment>
<reference evidence="2 3" key="1">
    <citation type="submission" date="2023-11" db="EMBL/GenBank/DDBJ databases">
        <title>Halocaridina rubra genome assembly.</title>
        <authorList>
            <person name="Smith C."/>
        </authorList>
    </citation>
    <scope>NUCLEOTIDE SEQUENCE [LARGE SCALE GENOMIC DNA]</scope>
    <source>
        <strain evidence="2">EP-1</strain>
        <tissue evidence="2">Whole</tissue>
    </source>
</reference>
<sequence>MPVDPAHHRLLHGRGTRSFSSFNRYAPLPSRDEGGGSTGSTPTHSPGLTTTPNRGAPRGVQTEVRLTHTGHPSTVRVKPVTAAGRTPIARPCNRLRHANNGPVSTRYTKLGPVTEEGPPSTGTHRHSGSGGILRAVTSRGRGYEDLRCRGAGGDAPDSGDSSTTSSPRASPTTSRKKHSGILITSAIARSGIKRLSSA</sequence>
<gene>
    <name evidence="2" type="ORF">SK128_013108</name>
</gene>
<feature type="region of interest" description="Disordered" evidence="1">
    <location>
        <begin position="81"/>
        <end position="132"/>
    </location>
</feature>
<feature type="region of interest" description="Disordered" evidence="1">
    <location>
        <begin position="144"/>
        <end position="182"/>
    </location>
</feature>
<dbReference type="Proteomes" id="UP001381693">
    <property type="component" value="Unassembled WGS sequence"/>
</dbReference>
<dbReference type="AlphaFoldDB" id="A0AAN8X271"/>
<feature type="compositionally biased region" description="Low complexity" evidence="1">
    <location>
        <begin position="39"/>
        <end position="52"/>
    </location>
</feature>
<organism evidence="2 3">
    <name type="scientific">Halocaridina rubra</name>
    <name type="common">Hawaiian red shrimp</name>
    <dbReference type="NCBI Taxonomy" id="373956"/>
    <lineage>
        <taxon>Eukaryota</taxon>
        <taxon>Metazoa</taxon>
        <taxon>Ecdysozoa</taxon>
        <taxon>Arthropoda</taxon>
        <taxon>Crustacea</taxon>
        <taxon>Multicrustacea</taxon>
        <taxon>Malacostraca</taxon>
        <taxon>Eumalacostraca</taxon>
        <taxon>Eucarida</taxon>
        <taxon>Decapoda</taxon>
        <taxon>Pleocyemata</taxon>
        <taxon>Caridea</taxon>
        <taxon>Atyoidea</taxon>
        <taxon>Atyidae</taxon>
        <taxon>Halocaridina</taxon>
    </lineage>
</organism>
<name>A0AAN8X271_HALRR</name>